<dbReference type="Pfam" id="PF13191">
    <property type="entry name" value="AAA_16"/>
    <property type="match status" value="1"/>
</dbReference>
<dbReference type="InterPro" id="IPR029787">
    <property type="entry name" value="Nucleotide_cyclase"/>
</dbReference>
<protein>
    <recommendedName>
        <fullName evidence="8">OmpR/PhoB-type domain-containing protein</fullName>
    </recommendedName>
</protein>
<dbReference type="InterPro" id="IPR027417">
    <property type="entry name" value="P-loop_NTPase"/>
</dbReference>
<feature type="region of interest" description="Disordered" evidence="7">
    <location>
        <begin position="283"/>
        <end position="324"/>
    </location>
</feature>
<evidence type="ECO:0000256" key="4">
    <source>
        <dbReference type="ARBA" id="ARBA00023125"/>
    </source>
</evidence>
<dbReference type="SUPFAM" id="SSF55073">
    <property type="entry name" value="Nucleotide cyclase"/>
    <property type="match status" value="1"/>
</dbReference>
<evidence type="ECO:0000313" key="9">
    <source>
        <dbReference type="EMBL" id="GHE57449.1"/>
    </source>
</evidence>
<dbReference type="SUPFAM" id="SSF46894">
    <property type="entry name" value="C-terminal effector domain of the bipartite response regulators"/>
    <property type="match status" value="1"/>
</dbReference>
<dbReference type="SUPFAM" id="SSF48452">
    <property type="entry name" value="TPR-like"/>
    <property type="match status" value="1"/>
</dbReference>
<dbReference type="Pfam" id="PF03704">
    <property type="entry name" value="BTAD"/>
    <property type="match status" value="1"/>
</dbReference>
<dbReference type="InterPro" id="IPR051677">
    <property type="entry name" value="AfsR-DnrI-RedD_regulator"/>
</dbReference>
<evidence type="ECO:0000256" key="2">
    <source>
        <dbReference type="ARBA" id="ARBA00023012"/>
    </source>
</evidence>
<dbReference type="SUPFAM" id="SSF52540">
    <property type="entry name" value="P-loop containing nucleoside triphosphate hydrolases"/>
    <property type="match status" value="1"/>
</dbReference>
<accession>A0A919DLR7</accession>
<dbReference type="Gene3D" id="1.10.10.10">
    <property type="entry name" value="Winged helix-like DNA-binding domain superfamily/Winged helix DNA-binding domain"/>
    <property type="match status" value="1"/>
</dbReference>
<evidence type="ECO:0000256" key="6">
    <source>
        <dbReference type="PROSITE-ProRule" id="PRU01091"/>
    </source>
</evidence>
<gene>
    <name evidence="9" type="ORF">GCM10017771_80270</name>
</gene>
<comment type="caution">
    <text evidence="9">The sequence shown here is derived from an EMBL/GenBank/DDBJ whole genome shotgun (WGS) entry which is preliminary data.</text>
</comment>
<sequence>MRFRVLGPLELSDNGETVPIQGSKQRAVLGHLLLNANRVVSVSALMDVLWPLGEPPNSARKILHNAVWGLRGVLSSSEGTDGEASLITRPPGYVLQVAAENVDLFEFRRLAGEGQGQLAAGSPEAAAATLRQALGLWRGDVLADLVEEGFTWPELAGIASTRMDALEDYFEAELARGRHHSVLREIEVAVEGDTLRERLCGQLMLALYRCGRHTEALGLYIRIRERLVDELGLEPGQRLQELQQAILRHDECLLVPEAARTGVPRIAARPVDTASATAAPLAVTVRSEPGGDRPDPAPVSGSGADERAAGLEAMPSQPQVPSSGYAQPCSVVMVHPAVDAHTAGGVFVEDDAVENSLAQVAEALRDTVDCLEGTVVAPAGPALLAVFTGEQAPERAVSAALAMLTCLPCERGDTGRQAIGIRATVATGEAHLYRFGKDPGAPAMVGGPVADTCRALLARTVTGTVRVCATTRARTSEIIAYSDSGSAAAGWRVRSAHWRSLTHPSLPIVDRESELDVLARLFGRSRHRAVPQLVTVLGEVGVGKTRLVLEFERRAMARWDDVQFLVSGPEVADRPLGLLRDLLLALCDAPRDTDGAEAAELLRQVVYACALDPDEAAEIEVCVTELTGAGPGGPPAHRTAALRAAGRALLRAVAAQRPLMIFVDDGHELDEASLDFLESLVGLTEPPSLMVVLAARPQLIDRRPAWGSGQAQGATLTLAPLSDAVVDRLSDIVLAKMRQGLLSIPTRRIGDRLGEPEGQDGRRKILRRLMRLDTSRPPRRNLGGVWALNGAPEGSVPR</sequence>
<dbReference type="SMART" id="SM00862">
    <property type="entry name" value="Trans_reg_C"/>
    <property type="match status" value="1"/>
</dbReference>
<dbReference type="PROSITE" id="PS51755">
    <property type="entry name" value="OMPR_PHOB"/>
    <property type="match status" value="1"/>
</dbReference>
<reference evidence="9" key="2">
    <citation type="submission" date="2020-09" db="EMBL/GenBank/DDBJ databases">
        <authorList>
            <person name="Sun Q."/>
            <person name="Zhou Y."/>
        </authorList>
    </citation>
    <scope>NUCLEOTIDE SEQUENCE</scope>
    <source>
        <strain evidence="9">CGMCC 4.7403</strain>
    </source>
</reference>
<dbReference type="GO" id="GO:0006355">
    <property type="term" value="P:regulation of DNA-templated transcription"/>
    <property type="evidence" value="ECO:0007669"/>
    <property type="project" value="InterPro"/>
</dbReference>
<dbReference type="PANTHER" id="PTHR35807:SF1">
    <property type="entry name" value="TRANSCRIPTIONAL REGULATOR REDD"/>
    <property type="match status" value="1"/>
</dbReference>
<evidence type="ECO:0000256" key="7">
    <source>
        <dbReference type="SAM" id="MobiDB-lite"/>
    </source>
</evidence>
<dbReference type="Gene3D" id="3.40.50.300">
    <property type="entry name" value="P-loop containing nucleotide triphosphate hydrolases"/>
    <property type="match status" value="1"/>
</dbReference>
<dbReference type="InterPro" id="IPR001867">
    <property type="entry name" value="OmpR/PhoB-type_DNA-bd"/>
</dbReference>
<reference evidence="9" key="1">
    <citation type="journal article" date="2014" name="Int. J. Syst. Evol. Microbiol.">
        <title>Complete genome sequence of Corynebacterium casei LMG S-19264T (=DSM 44701T), isolated from a smear-ripened cheese.</title>
        <authorList>
            <consortium name="US DOE Joint Genome Institute (JGI-PGF)"/>
            <person name="Walter F."/>
            <person name="Albersmeier A."/>
            <person name="Kalinowski J."/>
            <person name="Ruckert C."/>
        </authorList>
    </citation>
    <scope>NUCLEOTIDE SEQUENCE</scope>
    <source>
        <strain evidence="9">CGMCC 4.7403</strain>
    </source>
</reference>
<name>A0A919DLR7_9ACTN</name>
<dbReference type="InterPro" id="IPR005158">
    <property type="entry name" value="BTAD"/>
</dbReference>
<dbReference type="InterPro" id="IPR016032">
    <property type="entry name" value="Sig_transdc_resp-reg_C-effctor"/>
</dbReference>
<dbReference type="GO" id="GO:0003677">
    <property type="term" value="F:DNA binding"/>
    <property type="evidence" value="ECO:0007669"/>
    <property type="project" value="UniProtKB-UniRule"/>
</dbReference>
<keyword evidence="4 6" id="KW-0238">DNA-binding</keyword>
<evidence type="ECO:0000313" key="10">
    <source>
        <dbReference type="Proteomes" id="UP000603227"/>
    </source>
</evidence>
<feature type="domain" description="OmpR/PhoB-type" evidence="8">
    <location>
        <begin position="1"/>
        <end position="97"/>
    </location>
</feature>
<dbReference type="Gene3D" id="3.30.70.1230">
    <property type="entry name" value="Nucleotide cyclase"/>
    <property type="match status" value="1"/>
</dbReference>
<evidence type="ECO:0000256" key="1">
    <source>
        <dbReference type="ARBA" id="ARBA00005820"/>
    </source>
</evidence>
<feature type="DNA-binding region" description="OmpR/PhoB-type" evidence="6">
    <location>
        <begin position="1"/>
        <end position="97"/>
    </location>
</feature>
<dbReference type="SMART" id="SM01043">
    <property type="entry name" value="BTAD"/>
    <property type="match status" value="1"/>
</dbReference>
<keyword evidence="2" id="KW-0902">Two-component regulatory system</keyword>
<dbReference type="InterPro" id="IPR041664">
    <property type="entry name" value="AAA_16"/>
</dbReference>
<keyword evidence="5" id="KW-0804">Transcription</keyword>
<evidence type="ECO:0000256" key="5">
    <source>
        <dbReference type="ARBA" id="ARBA00023163"/>
    </source>
</evidence>
<dbReference type="PANTHER" id="PTHR35807">
    <property type="entry name" value="TRANSCRIPTIONAL REGULATOR REDD-RELATED"/>
    <property type="match status" value="1"/>
</dbReference>
<comment type="similarity">
    <text evidence="1">Belongs to the AfsR/DnrI/RedD regulatory family.</text>
</comment>
<evidence type="ECO:0000259" key="8">
    <source>
        <dbReference type="PROSITE" id="PS51755"/>
    </source>
</evidence>
<dbReference type="EMBL" id="BNAT01000045">
    <property type="protein sequence ID" value="GHE57449.1"/>
    <property type="molecule type" value="Genomic_DNA"/>
</dbReference>
<dbReference type="CDD" id="cd15831">
    <property type="entry name" value="BTAD"/>
    <property type="match status" value="1"/>
</dbReference>
<dbReference type="Gene3D" id="1.25.40.10">
    <property type="entry name" value="Tetratricopeptide repeat domain"/>
    <property type="match status" value="1"/>
</dbReference>
<dbReference type="AlphaFoldDB" id="A0A919DLR7"/>
<evidence type="ECO:0000256" key="3">
    <source>
        <dbReference type="ARBA" id="ARBA00023015"/>
    </source>
</evidence>
<proteinExistence type="inferred from homology"/>
<keyword evidence="3" id="KW-0805">Transcription regulation</keyword>
<organism evidence="9 10">
    <name type="scientific">Streptomyces capitiformicae</name>
    <dbReference type="NCBI Taxonomy" id="2014920"/>
    <lineage>
        <taxon>Bacteria</taxon>
        <taxon>Bacillati</taxon>
        <taxon>Actinomycetota</taxon>
        <taxon>Actinomycetes</taxon>
        <taxon>Kitasatosporales</taxon>
        <taxon>Streptomycetaceae</taxon>
        <taxon>Streptomyces</taxon>
    </lineage>
</organism>
<keyword evidence="10" id="KW-1185">Reference proteome</keyword>
<dbReference type="GO" id="GO:0000160">
    <property type="term" value="P:phosphorelay signal transduction system"/>
    <property type="evidence" value="ECO:0007669"/>
    <property type="project" value="UniProtKB-KW"/>
</dbReference>
<dbReference type="InterPro" id="IPR036388">
    <property type="entry name" value="WH-like_DNA-bd_sf"/>
</dbReference>
<dbReference type="Proteomes" id="UP000603227">
    <property type="component" value="Unassembled WGS sequence"/>
</dbReference>
<dbReference type="InterPro" id="IPR011990">
    <property type="entry name" value="TPR-like_helical_dom_sf"/>
</dbReference>